<accession>A0A564TXI5</accession>
<reference evidence="1 2" key="1">
    <citation type="submission" date="2019-07" db="EMBL/GenBank/DDBJ databases">
        <authorList>
            <person name="Hibberd C M."/>
            <person name="Gehrig L. J."/>
            <person name="Chang H.-W."/>
            <person name="Venkatesh S."/>
        </authorList>
    </citation>
    <scope>NUCLEOTIDE SEQUENCE [LARGE SCALE GENOMIC DNA]</scope>
    <source>
        <strain evidence="1">Streptococcus_constellatus_SS_Bg39</strain>
    </source>
</reference>
<sequence length="108" mass="12941">MAELLDVETITEPFDLQTALRYMDENGEFIRFKNDTDDYYIYKETQKRPAIVGGKRKLVEVPLVWAFDRYNNSITTFKFTNMFDKNFYIMKFDEAGEPIWDDPTKKKE</sequence>
<evidence type="ECO:0008006" key="3">
    <source>
        <dbReference type="Google" id="ProtNLM"/>
    </source>
</evidence>
<organism evidence="1 2">
    <name type="scientific">Streptococcus constellatus</name>
    <dbReference type="NCBI Taxonomy" id="76860"/>
    <lineage>
        <taxon>Bacteria</taxon>
        <taxon>Bacillati</taxon>
        <taxon>Bacillota</taxon>
        <taxon>Bacilli</taxon>
        <taxon>Lactobacillales</taxon>
        <taxon>Streptococcaceae</taxon>
        <taxon>Streptococcus</taxon>
        <taxon>Streptococcus anginosus group</taxon>
    </lineage>
</organism>
<dbReference type="RefSeq" id="WP_144211014.1">
    <property type="nucleotide sequence ID" value="NZ_CABHMZ010000031.1"/>
</dbReference>
<dbReference type="AlphaFoldDB" id="A0A564TXI5"/>
<protein>
    <recommendedName>
        <fullName evidence="3">Phage protein</fullName>
    </recommendedName>
</protein>
<evidence type="ECO:0000313" key="2">
    <source>
        <dbReference type="Proteomes" id="UP000385544"/>
    </source>
</evidence>
<proteinExistence type="predicted"/>
<name>A0A564TXI5_STRCV</name>
<evidence type="ECO:0000313" key="1">
    <source>
        <dbReference type="EMBL" id="VUX11987.1"/>
    </source>
</evidence>
<dbReference type="EMBL" id="CABHMZ010000031">
    <property type="protein sequence ID" value="VUX11987.1"/>
    <property type="molecule type" value="Genomic_DNA"/>
</dbReference>
<gene>
    <name evidence="1" type="ORF">SCSS39_02061</name>
</gene>
<dbReference type="OrthoDB" id="2228486at2"/>
<dbReference type="Proteomes" id="UP000385544">
    <property type="component" value="Unassembled WGS sequence"/>
</dbReference>